<gene>
    <name evidence="1" type="ORF">MOZ64_07935</name>
</gene>
<dbReference type="EMBL" id="JALBUS010000012">
    <property type="protein sequence ID" value="MDX8417770.1"/>
    <property type="molecule type" value="Genomic_DNA"/>
</dbReference>
<proteinExistence type="predicted"/>
<evidence type="ECO:0000313" key="2">
    <source>
        <dbReference type="Proteomes" id="UP001285244"/>
    </source>
</evidence>
<protein>
    <submittedName>
        <fullName evidence="1">Uncharacterized protein</fullName>
    </submittedName>
</protein>
<sequence>MKSNLLLNKIQLIQSEYKTLLAALLPKLKSHHAPEALDEINLFWLRHIEEVQLYLKSWFPGKNSYVFTAATYMDFDDNEHLPFLIIGEKHVLDDPLIRYSTMQTKMPEGKDAEFLYKQIGVTAEDNLKLLENIREEILILPLRLLNQSNDHNSLYKAGEQAFISLFNGINSLNDYFVKCNSIEDIVRFAREDIGRLIMFSEDDDSTLPLEERFRIASSQTQYMIDANKSDSYNFFILVFGCIQQAIDVIVSCVEYGCIPYIRYPVSLHYISLLSESMSDIEQITLLRFKMSVAFAVHHLCDKDRLGEVCLEEFLKKNRMYNFNEKLISTLTVHNINESNFLGHSIGQLVIDELEKFYDFLSKEDSVVLAENQPSN</sequence>
<reference evidence="1 2" key="1">
    <citation type="submission" date="2022-03" db="EMBL/GenBank/DDBJ databases">
        <title>Novel taxa within the pig intestine.</title>
        <authorList>
            <person name="Wylensek D."/>
            <person name="Bishof K."/>
            <person name="Afrizal A."/>
            <person name="Clavel T."/>
        </authorList>
    </citation>
    <scope>NUCLEOTIDE SEQUENCE [LARGE SCALE GENOMIC DNA]</scope>
    <source>
        <strain evidence="1 2">Cla-KB-P134</strain>
    </source>
</reference>
<accession>A0ABU4WMI8</accession>
<comment type="caution">
    <text evidence="1">The sequence shown here is derived from an EMBL/GenBank/DDBJ whole genome shotgun (WGS) entry which is preliminary data.</text>
</comment>
<name>A0ABU4WMI8_9FIRM</name>
<dbReference type="RefSeq" id="WP_320326046.1">
    <property type="nucleotide sequence ID" value="NZ_JALBUS010000012.1"/>
</dbReference>
<organism evidence="1 2">
    <name type="scientific">Absicoccus intestinalis</name>
    <dbReference type="NCBI Taxonomy" id="2926319"/>
    <lineage>
        <taxon>Bacteria</taxon>
        <taxon>Bacillati</taxon>
        <taxon>Bacillota</taxon>
        <taxon>Erysipelotrichia</taxon>
        <taxon>Erysipelotrichales</taxon>
        <taxon>Erysipelotrichaceae</taxon>
        <taxon>Absicoccus</taxon>
    </lineage>
</organism>
<dbReference type="Proteomes" id="UP001285244">
    <property type="component" value="Unassembled WGS sequence"/>
</dbReference>
<keyword evidence="2" id="KW-1185">Reference proteome</keyword>
<evidence type="ECO:0000313" key="1">
    <source>
        <dbReference type="EMBL" id="MDX8417770.1"/>
    </source>
</evidence>